<dbReference type="InterPro" id="IPR008969">
    <property type="entry name" value="CarboxyPept-like_regulatory"/>
</dbReference>
<feature type="chain" id="PRO_5012192026" description="Carboxypeptidase-like regulatory domain-containing protein" evidence="1">
    <location>
        <begin position="21"/>
        <end position="280"/>
    </location>
</feature>
<dbReference type="EMBL" id="AP018042">
    <property type="protein sequence ID" value="BAX79785.1"/>
    <property type="molecule type" value="Genomic_DNA"/>
</dbReference>
<evidence type="ECO:0000313" key="2">
    <source>
        <dbReference type="EMBL" id="BAX79785.1"/>
    </source>
</evidence>
<dbReference type="Pfam" id="PF13715">
    <property type="entry name" value="CarbopepD_reg_2"/>
    <property type="match status" value="1"/>
</dbReference>
<dbReference type="RefSeq" id="WP_145957581.1">
    <property type="nucleotide sequence ID" value="NZ_AP018042.1"/>
</dbReference>
<evidence type="ECO:0000313" key="3">
    <source>
        <dbReference type="Proteomes" id="UP000218267"/>
    </source>
</evidence>
<name>A0A1Y1CHI5_9BACT</name>
<reference evidence="2 3" key="1">
    <citation type="journal article" date="2018" name="Mar. Genomics">
        <title>Complete genome sequence of Marinifilaceae bacterium strain SPP2, isolated from the Antarctic marine sediment.</title>
        <authorList>
            <person name="Watanabe M."/>
            <person name="Kojima H."/>
            <person name="Fukui M."/>
        </authorList>
    </citation>
    <scope>NUCLEOTIDE SEQUENCE [LARGE SCALE GENOMIC DNA]</scope>
    <source>
        <strain evidence="2 3">SPP2</strain>
    </source>
</reference>
<dbReference type="Proteomes" id="UP000218267">
    <property type="component" value="Chromosome"/>
</dbReference>
<dbReference type="OrthoDB" id="1115050at2"/>
<keyword evidence="3" id="KW-1185">Reference proteome</keyword>
<proteinExistence type="predicted"/>
<organism evidence="2 3">
    <name type="scientific">Labilibaculum antarcticum</name>
    <dbReference type="NCBI Taxonomy" id="1717717"/>
    <lineage>
        <taxon>Bacteria</taxon>
        <taxon>Pseudomonadati</taxon>
        <taxon>Bacteroidota</taxon>
        <taxon>Bacteroidia</taxon>
        <taxon>Marinilabiliales</taxon>
        <taxon>Marinifilaceae</taxon>
        <taxon>Labilibaculum</taxon>
    </lineage>
</organism>
<feature type="signal peptide" evidence="1">
    <location>
        <begin position="1"/>
        <end position="20"/>
    </location>
</feature>
<keyword evidence="1" id="KW-0732">Signal</keyword>
<reference evidence="3" key="2">
    <citation type="journal article" date="2020" name="Antonie Van Leeuwenhoek">
        <title>Labilibaculum antarcticum sp. nov., a novel facultative anaerobic, psychrotorelant bacterium isolated from marine sediment of Antarctica.</title>
        <authorList>
            <person name="Watanabe M."/>
            <person name="Kojima H."/>
            <person name="Fukui M."/>
        </authorList>
    </citation>
    <scope>NUCLEOTIDE SEQUENCE [LARGE SCALE GENOMIC DNA]</scope>
    <source>
        <strain evidence="3">SPP2</strain>
    </source>
</reference>
<dbReference type="SUPFAM" id="SSF49464">
    <property type="entry name" value="Carboxypeptidase regulatory domain-like"/>
    <property type="match status" value="1"/>
</dbReference>
<dbReference type="AlphaFoldDB" id="A0A1Y1CHI5"/>
<sequence>MKTSLLTIFLSLFFLFGAFSQEEQHDDSFIVSGKIINSESMEGVSFANIHLYQTYWGIVCDSAGFFHLRVHPDQKLRISALGFQEQIVNITPPKVEEEEIFMEIFMEKSSILLDEVSIYSLGTWSQFKEKFIKTDLPPDENIASTFDFGNLNLAQAEANSLNRQGFGFNVLDGINAIRSIGKKRRDGKRIVPMTDWQLRILQKKYNKEVVGELTHESGFRLELLMEYINTNQKFTYQTSEMYIGVRIKQLYNDFIQEKPEDVNNLSFIDSLGTVRNHLRP</sequence>
<gene>
    <name evidence="2" type="ORF">ALGA_1401</name>
</gene>
<evidence type="ECO:0008006" key="4">
    <source>
        <dbReference type="Google" id="ProtNLM"/>
    </source>
</evidence>
<evidence type="ECO:0000256" key="1">
    <source>
        <dbReference type="SAM" id="SignalP"/>
    </source>
</evidence>
<dbReference type="KEGG" id="mbas:ALGA_1401"/>
<accession>A0A1Y1CHI5</accession>
<protein>
    <recommendedName>
        <fullName evidence="4">Carboxypeptidase-like regulatory domain-containing protein</fullName>
    </recommendedName>
</protein>